<keyword evidence="1" id="KW-0732">Signal</keyword>
<feature type="signal peptide" evidence="1">
    <location>
        <begin position="1"/>
        <end position="23"/>
    </location>
</feature>
<feature type="chain" id="PRO_5046144509" description="Membrane-bound lysozyme inhibitor of c-type lysozyme MliC" evidence="1">
    <location>
        <begin position="24"/>
        <end position="150"/>
    </location>
</feature>
<dbReference type="Proteomes" id="UP000887222">
    <property type="component" value="Unassembled WGS sequence"/>
</dbReference>
<comment type="caution">
    <text evidence="2">The sequence shown here is derived from an EMBL/GenBank/DDBJ whole genome shotgun (WGS) entry which is preliminary data.</text>
</comment>
<proteinExistence type="predicted"/>
<evidence type="ECO:0000313" key="3">
    <source>
        <dbReference type="Proteomes" id="UP000887222"/>
    </source>
</evidence>
<dbReference type="EMBL" id="BPMK01000011">
    <property type="protein sequence ID" value="GIZ52576.1"/>
    <property type="molecule type" value="Genomic_DNA"/>
</dbReference>
<dbReference type="RefSeq" id="WP_220809004.1">
    <property type="nucleotide sequence ID" value="NZ_BPMK01000011.1"/>
</dbReference>
<organism evidence="2 3">
    <name type="scientific">Noviherbaspirillum aridicola</name>
    <dbReference type="NCBI Taxonomy" id="2849687"/>
    <lineage>
        <taxon>Bacteria</taxon>
        <taxon>Pseudomonadati</taxon>
        <taxon>Pseudomonadota</taxon>
        <taxon>Betaproteobacteria</taxon>
        <taxon>Burkholderiales</taxon>
        <taxon>Oxalobacteraceae</taxon>
        <taxon>Noviherbaspirillum</taxon>
    </lineage>
</organism>
<keyword evidence="3" id="KW-1185">Reference proteome</keyword>
<name>A0ABQ4Q5T5_9BURK</name>
<sequence>MKTISAIILALAGLTCATGPAFAEETKPVKKAVAKKKQAAKEEEAKADEKEPDVGGMTPVAYDCELGNKLTIYNNASDDQQISLRWNKRLHQLSRVGTTTGAHRFEDSKNGLVWIGIPAKGMLLDSKKGKQLANECRTAEQAAQLSAEKR</sequence>
<evidence type="ECO:0008006" key="4">
    <source>
        <dbReference type="Google" id="ProtNLM"/>
    </source>
</evidence>
<gene>
    <name evidence="2" type="ORF">NCCP691_25900</name>
</gene>
<evidence type="ECO:0000313" key="2">
    <source>
        <dbReference type="EMBL" id="GIZ52576.1"/>
    </source>
</evidence>
<reference evidence="2 3" key="1">
    <citation type="journal article" date="2022" name="Int. J. Syst. Evol. Microbiol.">
        <title>Noviherbaspirillum aridicola sp. nov., isolated from an arid soil in Pakistan.</title>
        <authorList>
            <person name="Khan I.U."/>
            <person name="Saqib M."/>
            <person name="Amin A."/>
            <person name="Hussain F."/>
            <person name="Li L."/>
            <person name="Liu Y.H."/>
            <person name="Fang B.Z."/>
            <person name="Ahmed I."/>
            <person name="Li W.J."/>
        </authorList>
    </citation>
    <scope>NUCLEOTIDE SEQUENCE [LARGE SCALE GENOMIC DNA]</scope>
    <source>
        <strain evidence="2 3">NCCP-691</strain>
    </source>
</reference>
<protein>
    <recommendedName>
        <fullName evidence="4">Membrane-bound lysozyme inhibitor of c-type lysozyme MliC</fullName>
    </recommendedName>
</protein>
<evidence type="ECO:0000256" key="1">
    <source>
        <dbReference type="SAM" id="SignalP"/>
    </source>
</evidence>
<accession>A0ABQ4Q5T5</accession>